<name>A0A1F8A083_9EURO</name>
<evidence type="ECO:0000256" key="2">
    <source>
        <dbReference type="SAM" id="MobiDB-lite"/>
    </source>
</evidence>
<evidence type="ECO:0000259" key="3">
    <source>
        <dbReference type="PROSITE" id="PS51471"/>
    </source>
</evidence>
<proteinExistence type="inferred from homology"/>
<dbReference type="EMBL" id="LYCR01000046">
    <property type="protein sequence ID" value="OGM45124.1"/>
    <property type="molecule type" value="Genomic_DNA"/>
</dbReference>
<dbReference type="InterPro" id="IPR005123">
    <property type="entry name" value="Oxoglu/Fe-dep_dioxygenase_dom"/>
</dbReference>
<organism evidence="4 5">
    <name type="scientific">Aspergillus bombycis</name>
    <dbReference type="NCBI Taxonomy" id="109264"/>
    <lineage>
        <taxon>Eukaryota</taxon>
        <taxon>Fungi</taxon>
        <taxon>Dikarya</taxon>
        <taxon>Ascomycota</taxon>
        <taxon>Pezizomycotina</taxon>
        <taxon>Eurotiomycetes</taxon>
        <taxon>Eurotiomycetidae</taxon>
        <taxon>Eurotiales</taxon>
        <taxon>Aspergillaceae</taxon>
        <taxon>Aspergillus</taxon>
    </lineage>
</organism>
<comment type="caution">
    <text evidence="4">The sequence shown here is derived from an EMBL/GenBank/DDBJ whole genome shotgun (WGS) entry which is preliminary data.</text>
</comment>
<keyword evidence="5" id="KW-1185">Reference proteome</keyword>
<gene>
    <name evidence="4" type="ORF">ABOM_006623</name>
</gene>
<dbReference type="RefSeq" id="XP_022388841.1">
    <property type="nucleotide sequence ID" value="XM_022533752.1"/>
</dbReference>
<comment type="similarity">
    <text evidence="1">Belongs to the iron/ascorbate-dependent oxidoreductase family.</text>
</comment>
<feature type="domain" description="Fe2OG dioxygenase" evidence="3">
    <location>
        <begin position="166"/>
        <end position="259"/>
    </location>
</feature>
<evidence type="ECO:0000313" key="4">
    <source>
        <dbReference type="EMBL" id="OGM45124.1"/>
    </source>
</evidence>
<feature type="region of interest" description="Disordered" evidence="2">
    <location>
        <begin position="1"/>
        <end position="30"/>
    </location>
</feature>
<dbReference type="PANTHER" id="PTHR41677:SF1">
    <property type="entry name" value="FE2OG DIOXYGENASE DOMAIN-CONTAINING PROTEIN"/>
    <property type="match status" value="1"/>
</dbReference>
<dbReference type="GO" id="GO:0016491">
    <property type="term" value="F:oxidoreductase activity"/>
    <property type="evidence" value="ECO:0007669"/>
    <property type="project" value="UniProtKB-KW"/>
</dbReference>
<dbReference type="OrthoDB" id="10256055at2759"/>
<sequence>MAVAISPPPKVVGPLQKKRTKATKQLPQSLADTARRVERTTFDPRKHLNYTTPEKVYSMKDIGLEGRGISATALTTPFSLFTEEAINQMRAELFDPEILENYHVCSDFASNMLKGFGPQRAPFIHAVWNSPKVLEIMSNLLGMEVVPVFEYEVGHTNVSVNSESDTSSDVQTHSIPEEDESAFSWHFDSVPFVCVTMLSDCTGMVGGETAVRLGTDEVMKVRGPTKGCSVVMQGRYIEHQALKAHGGGERITMVTSFRPKSALVKDETVLVGFRPISHLPEIYKQYSEYRLENLEERIRHQIRKVRERERAQLIFDTAAMKNFLREQREYIDITLEELVEDSDS</sequence>
<accession>A0A1F8A083</accession>
<dbReference type="PANTHER" id="PTHR41677">
    <property type="entry name" value="YALI0B19030P"/>
    <property type="match status" value="1"/>
</dbReference>
<keyword evidence="1" id="KW-0408">Iron</keyword>
<dbReference type="GeneID" id="34450013"/>
<keyword evidence="1" id="KW-0479">Metal-binding</keyword>
<reference evidence="4 5" key="1">
    <citation type="journal article" date="2016" name="Genome Biol. Evol.">
        <title>Draft genome sequence of an aflatoxigenic Aspergillus species, A. bombycis.</title>
        <authorList>
            <person name="Moore G.G."/>
            <person name="Mack B.M."/>
            <person name="Beltz S.B."/>
            <person name="Gilbert M.K."/>
        </authorList>
    </citation>
    <scope>NUCLEOTIDE SEQUENCE [LARGE SCALE GENOMIC DNA]</scope>
    <source>
        <strain evidence="5">NRRL 26010</strain>
    </source>
</reference>
<dbReference type="GO" id="GO:0046872">
    <property type="term" value="F:metal ion binding"/>
    <property type="evidence" value="ECO:0007669"/>
    <property type="project" value="UniProtKB-KW"/>
</dbReference>
<keyword evidence="1" id="KW-0560">Oxidoreductase</keyword>
<dbReference type="PROSITE" id="PS51471">
    <property type="entry name" value="FE2OG_OXY"/>
    <property type="match status" value="1"/>
</dbReference>
<evidence type="ECO:0000256" key="1">
    <source>
        <dbReference type="RuleBase" id="RU003682"/>
    </source>
</evidence>
<dbReference type="Proteomes" id="UP000179179">
    <property type="component" value="Unassembled WGS sequence"/>
</dbReference>
<dbReference type="STRING" id="109264.A0A1F8A083"/>
<dbReference type="AlphaFoldDB" id="A0A1F8A083"/>
<protein>
    <recommendedName>
        <fullName evidence="3">Fe2OG dioxygenase domain-containing protein</fullName>
    </recommendedName>
</protein>
<feature type="compositionally biased region" description="Pro residues" evidence="2">
    <location>
        <begin position="1"/>
        <end position="11"/>
    </location>
</feature>
<evidence type="ECO:0000313" key="5">
    <source>
        <dbReference type="Proteomes" id="UP000179179"/>
    </source>
</evidence>